<evidence type="ECO:0000256" key="1">
    <source>
        <dbReference type="SAM" id="Phobius"/>
    </source>
</evidence>
<proteinExistence type="predicted"/>
<organism evidence="2 3">
    <name type="scientific">Pontimonas salivibrio</name>
    <dbReference type="NCBI Taxonomy" id="1159327"/>
    <lineage>
        <taxon>Bacteria</taxon>
        <taxon>Bacillati</taxon>
        <taxon>Actinomycetota</taxon>
        <taxon>Actinomycetes</taxon>
        <taxon>Micrococcales</taxon>
        <taxon>Microbacteriaceae</taxon>
        <taxon>Pontimonas</taxon>
    </lineage>
</organism>
<keyword evidence="1" id="KW-0472">Membrane</keyword>
<accession>A0A2L2BRD2</accession>
<feature type="transmembrane region" description="Helical" evidence="1">
    <location>
        <begin position="12"/>
        <end position="32"/>
    </location>
</feature>
<evidence type="ECO:0000313" key="2">
    <source>
        <dbReference type="EMBL" id="AVG24234.1"/>
    </source>
</evidence>
<feature type="transmembrane region" description="Helical" evidence="1">
    <location>
        <begin position="261"/>
        <end position="278"/>
    </location>
</feature>
<feature type="transmembrane region" description="Helical" evidence="1">
    <location>
        <begin position="172"/>
        <end position="191"/>
    </location>
</feature>
<name>A0A2L2BRD2_9MICO</name>
<keyword evidence="3" id="KW-1185">Reference proteome</keyword>
<feature type="transmembrane region" description="Helical" evidence="1">
    <location>
        <begin position="415"/>
        <end position="438"/>
    </location>
</feature>
<feature type="transmembrane region" description="Helical" evidence="1">
    <location>
        <begin position="230"/>
        <end position="255"/>
    </location>
</feature>
<dbReference type="RefSeq" id="WP_104913741.1">
    <property type="nucleotide sequence ID" value="NZ_CP026923.1"/>
</dbReference>
<evidence type="ECO:0000313" key="3">
    <source>
        <dbReference type="Proteomes" id="UP000243077"/>
    </source>
</evidence>
<protein>
    <submittedName>
        <fullName evidence="2">TRAP transporter</fullName>
    </submittedName>
</protein>
<feature type="transmembrane region" description="Helical" evidence="1">
    <location>
        <begin position="197"/>
        <end position="218"/>
    </location>
</feature>
<dbReference type="EMBL" id="CP026923">
    <property type="protein sequence ID" value="AVG24234.1"/>
    <property type="molecule type" value="Genomic_DNA"/>
</dbReference>
<feature type="transmembrane region" description="Helical" evidence="1">
    <location>
        <begin position="299"/>
        <end position="320"/>
    </location>
</feature>
<dbReference type="AlphaFoldDB" id="A0A2L2BRD2"/>
<feature type="transmembrane region" description="Helical" evidence="1">
    <location>
        <begin position="88"/>
        <end position="111"/>
    </location>
</feature>
<keyword evidence="1" id="KW-0812">Transmembrane</keyword>
<dbReference type="KEGG" id="psai:C3B54_111284"/>
<feature type="transmembrane region" description="Helical" evidence="1">
    <location>
        <begin position="332"/>
        <end position="362"/>
    </location>
</feature>
<reference evidence="2 3" key="1">
    <citation type="submission" date="2018-02" db="EMBL/GenBank/DDBJ databases">
        <title>Complete genome of the streamlined marine actinobacterium Pontimonas salivibrio CL-TW6 adapted to coastal planktonic lifestype.</title>
        <authorList>
            <person name="Cho B.C."/>
            <person name="Hardies S.C."/>
            <person name="Jang G.I."/>
            <person name="Hwang C.Y."/>
        </authorList>
    </citation>
    <scope>NUCLEOTIDE SEQUENCE [LARGE SCALE GENOMIC DNA]</scope>
    <source>
        <strain evidence="2 3">CL-TW6</strain>
    </source>
</reference>
<sequence length="440" mass="46313">MSVSDRGGGSRVDAVLAIFMVGLVTAVMVSVFVPAARIVSGVLLLLVGITGYSRLRRGQKIAISILSTLGVSLAVAAAFRGFTPTFGAALSINQDIVAMILSVSFVAMVASPKVESPSRLRGPKAVLRTAVVSHFLGSVINLSAVTLVGDKLAGGKKLTLPNALLLSRTYSIGAYWSPFWAAAAAALTFAPGANVSMLVSFGLAFAMATLVLGVVGVIRRMGDDVADYRGYPLAPTVVLLPIILVIIVMGSHWLWPEVRTTNLVLMASLGLTILLLLWRDPKMVVRRLFEHSRNVLPGMRSESILFASAGVLAVGFSFYLQTTRIALPEVEFGVWFAWLAMIGVVALSTLGVHQIISIGVLATVIAPLHPDPTLFAMACTAAWGTSAAISPIGGLNLYIMGRFGRSSTELAKENIVYVLGVIALALPLLATVAFVVGAGW</sequence>
<gene>
    <name evidence="2" type="ORF">C3B54_111284</name>
</gene>
<dbReference type="Proteomes" id="UP000243077">
    <property type="component" value="Chromosome"/>
</dbReference>
<dbReference type="OrthoDB" id="5114230at2"/>
<feature type="transmembrane region" description="Helical" evidence="1">
    <location>
        <begin position="62"/>
        <end position="82"/>
    </location>
</feature>
<keyword evidence="1" id="KW-1133">Transmembrane helix</keyword>
<feature type="transmembrane region" description="Helical" evidence="1">
    <location>
        <begin position="374"/>
        <end position="395"/>
    </location>
</feature>